<gene>
    <name evidence="3" type="ORF">SAMN04488095_2057</name>
</gene>
<dbReference type="InterPro" id="IPR036366">
    <property type="entry name" value="PGBDSf"/>
</dbReference>
<sequence>MLRTAFPWLMLAATAACVPASGPAVGRADSPVNAQPGLCYALGSRISPALDLTPESPDAPPPLVRTSDLEESPEYWFETPCALRAGSRDFIEQIQRALAARDFYDGEITGIYDTATRAAVAAYQSEQGLESATLSTESAKALGLVALGRDGV</sequence>
<dbReference type="PROSITE" id="PS51257">
    <property type="entry name" value="PROKAR_LIPOPROTEIN"/>
    <property type="match status" value="1"/>
</dbReference>
<keyword evidence="1" id="KW-0732">Signal</keyword>
<dbReference type="AlphaFoldDB" id="A0A1I3N5M8"/>
<evidence type="ECO:0000313" key="4">
    <source>
        <dbReference type="Proteomes" id="UP000199110"/>
    </source>
</evidence>
<protein>
    <submittedName>
        <fullName evidence="3">Putative peptidoglycan binding domain-containing protein</fullName>
    </submittedName>
</protein>
<keyword evidence="4" id="KW-1185">Reference proteome</keyword>
<evidence type="ECO:0000259" key="2">
    <source>
        <dbReference type="Pfam" id="PF01471"/>
    </source>
</evidence>
<organism evidence="3 4">
    <name type="scientific">Jannaschia pohangensis</name>
    <dbReference type="NCBI Taxonomy" id="390807"/>
    <lineage>
        <taxon>Bacteria</taxon>
        <taxon>Pseudomonadati</taxon>
        <taxon>Pseudomonadota</taxon>
        <taxon>Alphaproteobacteria</taxon>
        <taxon>Rhodobacterales</taxon>
        <taxon>Roseobacteraceae</taxon>
        <taxon>Jannaschia</taxon>
    </lineage>
</organism>
<dbReference type="STRING" id="390807.SAMN04488095_2057"/>
<proteinExistence type="predicted"/>
<dbReference type="OrthoDB" id="7861420at2"/>
<evidence type="ECO:0000256" key="1">
    <source>
        <dbReference type="SAM" id="SignalP"/>
    </source>
</evidence>
<evidence type="ECO:0000313" key="3">
    <source>
        <dbReference type="EMBL" id="SFJ04502.1"/>
    </source>
</evidence>
<dbReference type="Gene3D" id="1.10.101.10">
    <property type="entry name" value="PGBD-like superfamily/PGBD"/>
    <property type="match status" value="1"/>
</dbReference>
<dbReference type="EMBL" id="FORA01000002">
    <property type="protein sequence ID" value="SFJ04502.1"/>
    <property type="molecule type" value="Genomic_DNA"/>
</dbReference>
<dbReference type="SUPFAM" id="SSF47090">
    <property type="entry name" value="PGBD-like"/>
    <property type="match status" value="1"/>
</dbReference>
<dbReference type="Proteomes" id="UP000199110">
    <property type="component" value="Unassembled WGS sequence"/>
</dbReference>
<feature type="chain" id="PRO_5011475914" evidence="1">
    <location>
        <begin position="21"/>
        <end position="152"/>
    </location>
</feature>
<feature type="signal peptide" evidence="1">
    <location>
        <begin position="1"/>
        <end position="20"/>
    </location>
</feature>
<accession>A0A1I3N5M8</accession>
<name>A0A1I3N5M8_9RHOB</name>
<reference evidence="3 4" key="1">
    <citation type="submission" date="2016-10" db="EMBL/GenBank/DDBJ databases">
        <authorList>
            <person name="de Groot N.N."/>
        </authorList>
    </citation>
    <scope>NUCLEOTIDE SEQUENCE [LARGE SCALE GENOMIC DNA]</scope>
    <source>
        <strain evidence="3 4">DSM 19073</strain>
    </source>
</reference>
<dbReference type="InterPro" id="IPR036365">
    <property type="entry name" value="PGBD-like_sf"/>
</dbReference>
<dbReference type="Pfam" id="PF01471">
    <property type="entry name" value="PG_binding_1"/>
    <property type="match status" value="1"/>
</dbReference>
<feature type="domain" description="Peptidoglycan binding-like" evidence="2">
    <location>
        <begin position="88"/>
        <end position="130"/>
    </location>
</feature>
<dbReference type="InterPro" id="IPR002477">
    <property type="entry name" value="Peptidoglycan-bd-like"/>
</dbReference>